<name>A0A3P7JR85_STRVU</name>
<evidence type="ECO:0000313" key="6">
    <source>
        <dbReference type="Proteomes" id="UP000270094"/>
    </source>
</evidence>
<keyword evidence="6" id="KW-1185">Reference proteome</keyword>
<protein>
    <submittedName>
        <fullName evidence="5">Uncharacterized protein</fullName>
    </submittedName>
</protein>
<dbReference type="Proteomes" id="UP000270094">
    <property type="component" value="Unassembled WGS sequence"/>
</dbReference>
<accession>A0A3P7JR85</accession>
<dbReference type="InterPro" id="IPR029063">
    <property type="entry name" value="SAM-dependent_MTases_sf"/>
</dbReference>
<evidence type="ECO:0000256" key="1">
    <source>
        <dbReference type="ARBA" id="ARBA00009059"/>
    </source>
</evidence>
<dbReference type="GO" id="GO:0032259">
    <property type="term" value="P:methylation"/>
    <property type="evidence" value="ECO:0007669"/>
    <property type="project" value="UniProtKB-KW"/>
</dbReference>
<evidence type="ECO:0000256" key="2">
    <source>
        <dbReference type="ARBA" id="ARBA00022603"/>
    </source>
</evidence>
<proteinExistence type="inferred from homology"/>
<dbReference type="InterPro" id="IPR008576">
    <property type="entry name" value="MeTrfase_NTM1"/>
</dbReference>
<evidence type="ECO:0000256" key="4">
    <source>
        <dbReference type="ARBA" id="ARBA00022691"/>
    </source>
</evidence>
<comment type="similarity">
    <text evidence="1">Belongs to the methyltransferase superfamily. NTM1 family.</text>
</comment>
<reference evidence="5 6" key="1">
    <citation type="submission" date="2018-11" db="EMBL/GenBank/DDBJ databases">
        <authorList>
            <consortium name="Pathogen Informatics"/>
        </authorList>
    </citation>
    <scope>NUCLEOTIDE SEQUENCE [LARGE SCALE GENOMIC DNA]</scope>
</reference>
<keyword evidence="4" id="KW-0949">S-adenosyl-L-methionine</keyword>
<dbReference type="OrthoDB" id="1298661at2759"/>
<evidence type="ECO:0000256" key="3">
    <source>
        <dbReference type="ARBA" id="ARBA00022679"/>
    </source>
</evidence>
<evidence type="ECO:0000313" key="5">
    <source>
        <dbReference type="EMBL" id="VDM81264.1"/>
    </source>
</evidence>
<gene>
    <name evidence="5" type="ORF">SVUK_LOCUS16262</name>
</gene>
<organism evidence="5 6">
    <name type="scientific">Strongylus vulgaris</name>
    <name type="common">Blood worm</name>
    <dbReference type="NCBI Taxonomy" id="40348"/>
    <lineage>
        <taxon>Eukaryota</taxon>
        <taxon>Metazoa</taxon>
        <taxon>Ecdysozoa</taxon>
        <taxon>Nematoda</taxon>
        <taxon>Chromadorea</taxon>
        <taxon>Rhabditida</taxon>
        <taxon>Rhabditina</taxon>
        <taxon>Rhabditomorpha</taxon>
        <taxon>Strongyloidea</taxon>
        <taxon>Strongylidae</taxon>
        <taxon>Strongylus</taxon>
    </lineage>
</organism>
<keyword evidence="3" id="KW-0808">Transferase</keyword>
<dbReference type="GO" id="GO:0008276">
    <property type="term" value="F:protein methyltransferase activity"/>
    <property type="evidence" value="ECO:0007669"/>
    <property type="project" value="UniProtKB-ARBA"/>
</dbReference>
<dbReference type="Pfam" id="PF05891">
    <property type="entry name" value="Methyltransf_PK"/>
    <property type="match status" value="1"/>
</dbReference>
<dbReference type="AlphaFoldDB" id="A0A3P7JR85"/>
<dbReference type="Gene3D" id="3.40.50.150">
    <property type="entry name" value="Vaccinia Virus protein VP39"/>
    <property type="match status" value="1"/>
</dbReference>
<dbReference type="EMBL" id="UYYB01112092">
    <property type="protein sequence ID" value="VDM81264.1"/>
    <property type="molecule type" value="Genomic_DNA"/>
</dbReference>
<sequence length="132" mass="14717">MLLGALKLSTVENELLQSGGATEKDAIQELVRSCSRVFSGISSWSFWKSQMALAHSASDPDNPEDVYKKAEEYWAHASRDIDGMLGGFAHLHTPDIRASKAFIKKLRAKVRNFSNIQDFCLLCHLKKTFSVA</sequence>
<keyword evidence="2" id="KW-0489">Methyltransferase</keyword>